<comment type="subcellular location">
    <subcellularLocation>
        <location evidence="1 17">Mitochondrion inner membrane</location>
        <topology evidence="1 17">Multi-pass membrane protein</topology>
    </subcellularLocation>
</comment>
<dbReference type="PRINTS" id="PR01436">
    <property type="entry name" value="NADHDHGNASE2"/>
</dbReference>
<evidence type="ECO:0000313" key="20">
    <source>
        <dbReference type="EMBL" id="ATD14302.1"/>
    </source>
</evidence>
<evidence type="ECO:0000256" key="10">
    <source>
        <dbReference type="ARBA" id="ARBA00022982"/>
    </source>
</evidence>
<feature type="transmembrane region" description="Helical" evidence="17">
    <location>
        <begin position="152"/>
        <end position="171"/>
    </location>
</feature>
<dbReference type="GO" id="GO:0008137">
    <property type="term" value="F:NADH dehydrogenase (ubiquinone) activity"/>
    <property type="evidence" value="ECO:0007669"/>
    <property type="project" value="UniProtKB-EC"/>
</dbReference>
<evidence type="ECO:0000256" key="6">
    <source>
        <dbReference type="ARBA" id="ARBA00022660"/>
    </source>
</evidence>
<feature type="transmembrane region" description="Helical" evidence="17">
    <location>
        <begin position="274"/>
        <end position="294"/>
    </location>
</feature>
<sequence length="346" mass="38019">MNPQAKLIFTISLLLGTTITISSNHWIMAWAGLEINTLAIIPLISKSHHPRSIEAATKYFITQAAASALVLFSSMTNAWYTGQWDITQLTHPTSCLILTSALAMKLGLAPFHFWFPEVLQGSQLTTGLLLSTVMKLPPISLLFMTSHSLNPTLLTCMAILSTALGGWMGLNQTQIRKILAFSSISHLGWMTIIISYNPKLTLLNFYLYMLMTTAVFLTLNTIKASKLPTLTTAWTKAPALNAMLLLTLLSLAGLPPLTGFLPKWLIIQELTKQGMTMAAVSISLLSLLGLFFYLRLAYCSTITLPPHTTNHIKQWHTNKPTHSSIALLTTMSTALLPISPLITTII</sequence>
<dbReference type="EMBL" id="MF964539">
    <property type="protein sequence ID" value="ATD14303.1"/>
    <property type="molecule type" value="Genomic_DNA"/>
</dbReference>
<dbReference type="EMBL" id="MF964545">
    <property type="protein sequence ID" value="ATD14309.1"/>
    <property type="molecule type" value="Genomic_DNA"/>
</dbReference>
<dbReference type="PANTHER" id="PTHR46552">
    <property type="entry name" value="NADH-UBIQUINONE OXIDOREDUCTASE CHAIN 2"/>
    <property type="match status" value="1"/>
</dbReference>
<keyword evidence="8 17" id="KW-0999">Mitochondrion inner membrane</keyword>
<keyword evidence="12 17" id="KW-0520">NAD</keyword>
<evidence type="ECO:0000256" key="16">
    <source>
        <dbReference type="ARBA" id="ARBA00049551"/>
    </source>
</evidence>
<evidence type="ECO:0000256" key="4">
    <source>
        <dbReference type="ARBA" id="ARBA00021008"/>
    </source>
</evidence>
<dbReference type="AlphaFoldDB" id="A0A290U741"/>
<dbReference type="PANTHER" id="PTHR46552:SF1">
    <property type="entry name" value="NADH-UBIQUINONE OXIDOREDUCTASE CHAIN 2"/>
    <property type="match status" value="1"/>
</dbReference>
<keyword evidence="15 17" id="KW-0472">Membrane</keyword>
<evidence type="ECO:0000256" key="17">
    <source>
        <dbReference type="RuleBase" id="RU003403"/>
    </source>
</evidence>
<dbReference type="Pfam" id="PF00361">
    <property type="entry name" value="Proton_antipo_M"/>
    <property type="match status" value="1"/>
</dbReference>
<dbReference type="GO" id="GO:0005743">
    <property type="term" value="C:mitochondrial inner membrane"/>
    <property type="evidence" value="ECO:0007669"/>
    <property type="project" value="UniProtKB-SubCell"/>
</dbReference>
<evidence type="ECO:0000256" key="14">
    <source>
        <dbReference type="ARBA" id="ARBA00023128"/>
    </source>
</evidence>
<evidence type="ECO:0000256" key="13">
    <source>
        <dbReference type="ARBA" id="ARBA00023075"/>
    </source>
</evidence>
<evidence type="ECO:0000259" key="19">
    <source>
        <dbReference type="Pfam" id="PF06444"/>
    </source>
</evidence>
<comment type="catalytic activity">
    <reaction evidence="16 17">
        <text>a ubiquinone + NADH + 5 H(+)(in) = a ubiquinol + NAD(+) + 4 H(+)(out)</text>
        <dbReference type="Rhea" id="RHEA:29091"/>
        <dbReference type="Rhea" id="RHEA-COMP:9565"/>
        <dbReference type="Rhea" id="RHEA-COMP:9566"/>
        <dbReference type="ChEBI" id="CHEBI:15378"/>
        <dbReference type="ChEBI" id="CHEBI:16389"/>
        <dbReference type="ChEBI" id="CHEBI:17976"/>
        <dbReference type="ChEBI" id="CHEBI:57540"/>
        <dbReference type="ChEBI" id="CHEBI:57945"/>
        <dbReference type="EC" id="7.1.1.2"/>
    </reaction>
</comment>
<dbReference type="InterPro" id="IPR050175">
    <property type="entry name" value="Complex_I_Subunit_2"/>
</dbReference>
<name>A0A290U741_9PASS</name>
<feature type="transmembrane region" description="Helical" evidence="17">
    <location>
        <begin position="56"/>
        <end position="76"/>
    </location>
</feature>
<reference evidence="20" key="1">
    <citation type="journal article" date="2017" name="Mol. Phylogenet. Evol.">
        <title>The systematics and biogeography of African tailorbirds (Cisticolidae: Artisornis) with comment on the choice of Bayesian branch-length prior when analyzing heterogeneous data.</title>
        <authorList>
            <person name="Bowie R.C.K."/>
            <person name="Pasquet E."/>
            <person name="McEntee J.P."/>
            <person name="Njilima F."/>
            <person name="Fjeldsa J."/>
        </authorList>
    </citation>
    <scope>NUCLEOTIDE SEQUENCE</scope>
</reference>
<dbReference type="InterPro" id="IPR001750">
    <property type="entry name" value="ND/Mrp_TM"/>
</dbReference>
<dbReference type="Pfam" id="PF06444">
    <property type="entry name" value="NADH_dehy_S2_C"/>
    <property type="match status" value="1"/>
</dbReference>
<evidence type="ECO:0000256" key="7">
    <source>
        <dbReference type="ARBA" id="ARBA00022692"/>
    </source>
</evidence>
<evidence type="ECO:0000256" key="5">
    <source>
        <dbReference type="ARBA" id="ARBA00022448"/>
    </source>
</evidence>
<organism evidence="20">
    <name type="scientific">Artisornis metopias</name>
    <dbReference type="NCBI Taxonomy" id="405073"/>
    <lineage>
        <taxon>Eukaryota</taxon>
        <taxon>Metazoa</taxon>
        <taxon>Chordata</taxon>
        <taxon>Craniata</taxon>
        <taxon>Vertebrata</taxon>
        <taxon>Euteleostomi</taxon>
        <taxon>Archelosauria</taxon>
        <taxon>Archosauria</taxon>
        <taxon>Dinosauria</taxon>
        <taxon>Saurischia</taxon>
        <taxon>Theropoda</taxon>
        <taxon>Coelurosauria</taxon>
        <taxon>Aves</taxon>
        <taxon>Neognathae</taxon>
        <taxon>Neoaves</taxon>
        <taxon>Telluraves</taxon>
        <taxon>Australaves</taxon>
        <taxon>Passeriformes</taxon>
        <taxon>Sylvioidea</taxon>
        <taxon>Cisticolidae</taxon>
        <taxon>Artisornis</taxon>
    </lineage>
</organism>
<evidence type="ECO:0000256" key="12">
    <source>
        <dbReference type="ARBA" id="ARBA00023027"/>
    </source>
</evidence>
<evidence type="ECO:0000256" key="2">
    <source>
        <dbReference type="ARBA" id="ARBA00007012"/>
    </source>
</evidence>
<feature type="transmembrane region" description="Helical" evidence="17">
    <location>
        <begin position="202"/>
        <end position="222"/>
    </location>
</feature>
<dbReference type="EC" id="7.1.1.2" evidence="3 17"/>
<gene>
    <name evidence="20" type="primary">ND2</name>
</gene>
<dbReference type="GO" id="GO:0006120">
    <property type="term" value="P:mitochondrial electron transport, NADH to ubiquinone"/>
    <property type="evidence" value="ECO:0007669"/>
    <property type="project" value="InterPro"/>
</dbReference>
<feature type="transmembrane region" description="Helical" evidence="17">
    <location>
        <begin position="178"/>
        <end position="196"/>
    </location>
</feature>
<evidence type="ECO:0000256" key="15">
    <source>
        <dbReference type="ARBA" id="ARBA00023136"/>
    </source>
</evidence>
<keyword evidence="7 17" id="KW-0812">Transmembrane</keyword>
<evidence type="ECO:0000256" key="1">
    <source>
        <dbReference type="ARBA" id="ARBA00004448"/>
    </source>
</evidence>
<keyword evidence="11 17" id="KW-1133">Transmembrane helix</keyword>
<keyword evidence="5" id="KW-0813">Transport</keyword>
<dbReference type="EMBL" id="MF964533">
    <property type="protein sequence ID" value="ATD14297.1"/>
    <property type="molecule type" value="Genomic_DNA"/>
</dbReference>
<evidence type="ECO:0000259" key="18">
    <source>
        <dbReference type="Pfam" id="PF00361"/>
    </source>
</evidence>
<evidence type="ECO:0000256" key="11">
    <source>
        <dbReference type="ARBA" id="ARBA00022989"/>
    </source>
</evidence>
<keyword evidence="14 17" id="KW-0496">Mitochondrion</keyword>
<dbReference type="EMBL" id="MF964540">
    <property type="protein sequence ID" value="ATD14304.1"/>
    <property type="molecule type" value="Genomic_DNA"/>
</dbReference>
<evidence type="ECO:0000256" key="9">
    <source>
        <dbReference type="ARBA" id="ARBA00022967"/>
    </source>
</evidence>
<feature type="transmembrane region" description="Helical" evidence="17">
    <location>
        <begin position="234"/>
        <end position="254"/>
    </location>
</feature>
<dbReference type="EMBL" id="MF964538">
    <property type="protein sequence ID" value="ATD14302.1"/>
    <property type="molecule type" value="Genomic_DNA"/>
</dbReference>
<feature type="domain" description="NADH:quinone oxidoreductase/Mrp antiporter transmembrane" evidence="18">
    <location>
        <begin position="23"/>
        <end position="288"/>
    </location>
</feature>
<comment type="similarity">
    <text evidence="2 17">Belongs to the complex I subunit 2 family.</text>
</comment>
<evidence type="ECO:0000256" key="3">
    <source>
        <dbReference type="ARBA" id="ARBA00012944"/>
    </source>
</evidence>
<keyword evidence="9 17" id="KW-1278">Translocase</keyword>
<feature type="domain" description="NADH dehydrogenase subunit 2 C-terminal" evidence="19">
    <location>
        <begin position="290"/>
        <end position="342"/>
    </location>
</feature>
<dbReference type="InterPro" id="IPR010933">
    <property type="entry name" value="NADH_DH_su2_C"/>
</dbReference>
<proteinExistence type="inferred from homology"/>
<geneLocation type="mitochondrion" evidence="20"/>
<feature type="transmembrane region" description="Helical" evidence="17">
    <location>
        <begin position="5"/>
        <end position="21"/>
    </location>
</feature>
<feature type="transmembrane region" description="Helical" evidence="17">
    <location>
        <begin position="96"/>
        <end position="115"/>
    </location>
</feature>
<keyword evidence="13 17" id="KW-0830">Ubiquinone</keyword>
<evidence type="ECO:0000256" key="8">
    <source>
        <dbReference type="ARBA" id="ARBA00022792"/>
    </source>
</evidence>
<dbReference type="InterPro" id="IPR003917">
    <property type="entry name" value="NADH_UbQ_OxRdtase_chain2"/>
</dbReference>
<protein>
    <recommendedName>
        <fullName evidence="4 17">NADH-ubiquinone oxidoreductase chain 2</fullName>
        <ecNumber evidence="3 17">7.1.1.2</ecNumber>
    </recommendedName>
</protein>
<comment type="function">
    <text evidence="17">Core subunit of the mitochondrial membrane respiratory chain NADH dehydrogenase (Complex I) which catalyzes electron transfer from NADH through the respiratory chain, using ubiquinone as an electron acceptor. Essential for the catalytic activity and assembly of complex I.</text>
</comment>
<keyword evidence="6 17" id="KW-0679">Respiratory chain</keyword>
<keyword evidence="10 17" id="KW-0249">Electron transport</keyword>
<accession>A0A290U741</accession>